<name>A0A1A7W8C3_9TELE</name>
<feature type="non-terminal residue" evidence="2">
    <location>
        <position position="1"/>
    </location>
</feature>
<reference evidence="2" key="2">
    <citation type="submission" date="2016-06" db="EMBL/GenBank/DDBJ databases">
        <title>The genome of a short-lived fish provides insights into sex chromosome evolution and the genetic control of aging.</title>
        <authorList>
            <person name="Reichwald K."/>
            <person name="Felder M."/>
            <person name="Petzold A."/>
            <person name="Koch P."/>
            <person name="Groth M."/>
            <person name="Platzer M."/>
        </authorList>
    </citation>
    <scope>NUCLEOTIDE SEQUENCE</scope>
    <source>
        <tissue evidence="2">Brain</tissue>
    </source>
</reference>
<protein>
    <submittedName>
        <fullName evidence="2">Uncharacterized protein</fullName>
    </submittedName>
</protein>
<evidence type="ECO:0000256" key="1">
    <source>
        <dbReference type="SAM" id="MobiDB-lite"/>
    </source>
</evidence>
<proteinExistence type="predicted"/>
<accession>A0A1A7W8C3</accession>
<gene>
    <name evidence="2" type="primary">CU306817.2</name>
</gene>
<dbReference type="AlphaFoldDB" id="A0A1A7W8C3"/>
<organism evidence="2">
    <name type="scientific">Iconisemion striatum</name>
    <dbReference type="NCBI Taxonomy" id="60296"/>
    <lineage>
        <taxon>Eukaryota</taxon>
        <taxon>Metazoa</taxon>
        <taxon>Chordata</taxon>
        <taxon>Craniata</taxon>
        <taxon>Vertebrata</taxon>
        <taxon>Euteleostomi</taxon>
        <taxon>Actinopterygii</taxon>
        <taxon>Neopterygii</taxon>
        <taxon>Teleostei</taxon>
        <taxon>Neoteleostei</taxon>
        <taxon>Acanthomorphata</taxon>
        <taxon>Ovalentaria</taxon>
        <taxon>Atherinomorphae</taxon>
        <taxon>Cyprinodontiformes</taxon>
        <taxon>Nothobranchiidae</taxon>
        <taxon>Iconisemion</taxon>
    </lineage>
</organism>
<sequence length="140" mass="15894">RDKNIKFEPCEDCKDALMSLCSEVANTEADLISFKTHIPSYDLVKSSSTTCPYCCLIVDNMFTLPDDTTLTDSRPDSPPRQWTPATPGMQDSPSDGSWFYTRTKATKSEEKVIKNRNGLKREAEIRKPPWQNKTHSDNDD</sequence>
<evidence type="ECO:0000313" key="2">
    <source>
        <dbReference type="EMBL" id="SBP01766.1"/>
    </source>
</evidence>
<reference evidence="2" key="1">
    <citation type="submission" date="2016-05" db="EMBL/GenBank/DDBJ databases">
        <authorList>
            <person name="Lavstsen T."/>
            <person name="Jespersen J.S."/>
        </authorList>
    </citation>
    <scope>NUCLEOTIDE SEQUENCE</scope>
    <source>
        <tissue evidence="2">Brain</tissue>
    </source>
</reference>
<feature type="compositionally biased region" description="Basic and acidic residues" evidence="1">
    <location>
        <begin position="106"/>
        <end position="127"/>
    </location>
</feature>
<dbReference type="EMBL" id="HADW01000366">
    <property type="protein sequence ID" value="SBP01766.1"/>
    <property type="molecule type" value="Transcribed_RNA"/>
</dbReference>
<feature type="region of interest" description="Disordered" evidence="1">
    <location>
        <begin position="66"/>
        <end position="140"/>
    </location>
</feature>
<feature type="non-terminal residue" evidence="2">
    <location>
        <position position="140"/>
    </location>
</feature>